<feature type="transmembrane region" description="Helical" evidence="1">
    <location>
        <begin position="75"/>
        <end position="99"/>
    </location>
</feature>
<feature type="transmembrane region" description="Helical" evidence="1">
    <location>
        <begin position="12"/>
        <end position="30"/>
    </location>
</feature>
<dbReference type="Gene3D" id="3.80.10.10">
    <property type="entry name" value="Ribonuclease Inhibitor"/>
    <property type="match status" value="1"/>
</dbReference>
<gene>
    <name evidence="3" type="ORF">HNQ40_003153</name>
</gene>
<feature type="transmembrane region" description="Helical" evidence="1">
    <location>
        <begin position="111"/>
        <end position="131"/>
    </location>
</feature>
<dbReference type="InterPro" id="IPR032675">
    <property type="entry name" value="LRR_dom_sf"/>
</dbReference>
<dbReference type="AlphaFoldDB" id="A0A7X0H933"/>
<name>A0A7X0H933_9BACT</name>
<sequence>MSSEPGKQSRWYLLLIPVACSPLGLLALYPSVEPWTVFVGRFHPVVLHMPIGILMLTGLMETLNRLSFGRLKLTTFLPIFLGASSAVAAMTLGILLMSGEAMEGDLVRGHLIWGIATTVIAVAALAVRCLPKFKVGKAYSRSYFALLMMACLVMTWASHLGASITHGETYLTDHLPWKSDAPSEADLAMAQGLSLPADEQLIYEHVVVPIFSSKCYECHQSRSFKGKLVMDSFDAMIKGGASGPSLIPGDVENSLIISRIHLPIDDEEHMPPPNKPQLSAEELEVVEWWVARGAPLETRVVDLEPETGLAISIQTVSDTLLAELDAAAEEEQDYELSAEAVAELREPLADQMSSITQQYPGMVRYASDQSDAVVVRALQEAWGDADLGTLAPIASKVQHMALPGSQITNASTPTLSTMVNLEVLDLRDSSANDELIASLDLPNLKRLNLFGTAVTDGVVEQLASFPSLETLYLGQSQVTADSVEHIKALRPEIEVVY</sequence>
<dbReference type="PANTHER" id="PTHR35889">
    <property type="entry name" value="CYCLOINULO-OLIGOSACCHARIDE FRUCTANOTRANSFERASE-RELATED"/>
    <property type="match status" value="1"/>
</dbReference>
<keyword evidence="1" id="KW-0812">Transmembrane</keyword>
<evidence type="ECO:0000313" key="4">
    <source>
        <dbReference type="Proteomes" id="UP000541810"/>
    </source>
</evidence>
<keyword evidence="1" id="KW-0472">Membrane</keyword>
<feature type="domain" description="Cytochrome C Planctomycete-type" evidence="2">
    <location>
        <begin position="215"/>
        <end position="273"/>
    </location>
</feature>
<feature type="transmembrane region" description="Helical" evidence="1">
    <location>
        <begin position="143"/>
        <end position="162"/>
    </location>
</feature>
<keyword evidence="1" id="KW-1133">Transmembrane helix</keyword>
<protein>
    <recommendedName>
        <fullName evidence="2">Cytochrome C Planctomycete-type domain-containing protein</fullName>
    </recommendedName>
</protein>
<keyword evidence="4" id="KW-1185">Reference proteome</keyword>
<dbReference type="SUPFAM" id="SSF52047">
    <property type="entry name" value="RNI-like"/>
    <property type="match status" value="1"/>
</dbReference>
<organism evidence="3 4">
    <name type="scientific">Algisphaera agarilytica</name>
    <dbReference type="NCBI Taxonomy" id="1385975"/>
    <lineage>
        <taxon>Bacteria</taxon>
        <taxon>Pseudomonadati</taxon>
        <taxon>Planctomycetota</taxon>
        <taxon>Phycisphaerae</taxon>
        <taxon>Phycisphaerales</taxon>
        <taxon>Phycisphaeraceae</taxon>
        <taxon>Algisphaera</taxon>
    </lineage>
</organism>
<proteinExistence type="predicted"/>
<comment type="caution">
    <text evidence="3">The sequence shown here is derived from an EMBL/GenBank/DDBJ whole genome shotgun (WGS) entry which is preliminary data.</text>
</comment>
<dbReference type="Proteomes" id="UP000541810">
    <property type="component" value="Unassembled WGS sequence"/>
</dbReference>
<dbReference type="EMBL" id="JACHGY010000001">
    <property type="protein sequence ID" value="MBB6431347.1"/>
    <property type="molecule type" value="Genomic_DNA"/>
</dbReference>
<dbReference type="Pfam" id="PF07635">
    <property type="entry name" value="PSCyt1"/>
    <property type="match status" value="1"/>
</dbReference>
<dbReference type="PANTHER" id="PTHR35889:SF3">
    <property type="entry name" value="F-BOX DOMAIN-CONTAINING PROTEIN"/>
    <property type="match status" value="1"/>
</dbReference>
<evidence type="ECO:0000256" key="1">
    <source>
        <dbReference type="SAM" id="Phobius"/>
    </source>
</evidence>
<accession>A0A7X0H933</accession>
<evidence type="ECO:0000313" key="3">
    <source>
        <dbReference type="EMBL" id="MBB6431347.1"/>
    </source>
</evidence>
<dbReference type="RefSeq" id="WP_184678824.1">
    <property type="nucleotide sequence ID" value="NZ_JACHGY010000001.1"/>
</dbReference>
<feature type="transmembrane region" description="Helical" evidence="1">
    <location>
        <begin position="42"/>
        <end position="63"/>
    </location>
</feature>
<reference evidence="3 4" key="1">
    <citation type="submission" date="2020-08" db="EMBL/GenBank/DDBJ databases">
        <title>Genomic Encyclopedia of Type Strains, Phase IV (KMG-IV): sequencing the most valuable type-strain genomes for metagenomic binning, comparative biology and taxonomic classification.</title>
        <authorList>
            <person name="Goeker M."/>
        </authorList>
    </citation>
    <scope>NUCLEOTIDE SEQUENCE [LARGE SCALE GENOMIC DNA]</scope>
    <source>
        <strain evidence="3 4">DSM 103725</strain>
    </source>
</reference>
<dbReference type="InterPro" id="IPR011429">
    <property type="entry name" value="Cyt_c_Planctomycete-type"/>
</dbReference>
<evidence type="ECO:0000259" key="2">
    <source>
        <dbReference type="Pfam" id="PF07635"/>
    </source>
</evidence>